<dbReference type="Proteomes" id="UP001193748">
    <property type="component" value="Unassembled WGS sequence"/>
</dbReference>
<dbReference type="EMBL" id="JABSWW010000001">
    <property type="protein sequence ID" value="NRT90950.1"/>
    <property type="molecule type" value="Genomic_DNA"/>
</dbReference>
<dbReference type="RefSeq" id="WP_241415065.1">
    <property type="nucleotide sequence ID" value="NZ_JABSWW010000001.1"/>
</dbReference>
<dbReference type="AlphaFoldDB" id="A0AAX0B6E7"/>
<evidence type="ECO:0000313" key="1">
    <source>
        <dbReference type="EMBL" id="NRT90950.1"/>
    </source>
</evidence>
<reference evidence="1" key="2">
    <citation type="journal article" date="2022" name="Nat. Biotechnol.">
        <title>Carbon-negative production of acetone and isopropanol by gas fermentation at industrial pilot scale.</title>
        <authorList>
            <person name="Liew F.E."/>
            <person name="Nogle R."/>
            <person name="Abdalla T."/>
            <person name="Rasor B.J."/>
            <person name="Canter C."/>
            <person name="Jensen R.O."/>
            <person name="Wang L."/>
            <person name="Strutz J."/>
            <person name="Chirania P."/>
            <person name="De Tissera S."/>
            <person name="Mueller A.P."/>
            <person name="Ruan Z."/>
            <person name="Gao A."/>
            <person name="Tran L."/>
            <person name="Engle N.L."/>
            <person name="Bromley J.C."/>
            <person name="Daniell J."/>
            <person name="Conrado R."/>
            <person name="Tschaplinski T.J."/>
            <person name="Giannone R.J."/>
            <person name="Hettich R.L."/>
            <person name="Karim A.S."/>
            <person name="Simpson S.D."/>
            <person name="Brown S.D."/>
            <person name="Leang C."/>
            <person name="Jewett M.C."/>
            <person name="Kopke M."/>
        </authorList>
    </citation>
    <scope>NUCLEOTIDE SEQUENCE</scope>
    <source>
        <strain evidence="1">DJ080</strain>
    </source>
</reference>
<accession>A0AAX0B6E7</accession>
<evidence type="ECO:0000313" key="2">
    <source>
        <dbReference type="Proteomes" id="UP001193748"/>
    </source>
</evidence>
<reference evidence="1" key="1">
    <citation type="submission" date="2020-05" db="EMBL/GenBank/DDBJ databases">
        <authorList>
            <person name="Brown S."/>
            <person name="Huntemann M."/>
            <person name="Clum A."/>
            <person name="Spunde A."/>
            <person name="Palaniappan K."/>
            <person name="Ritter S."/>
            <person name="Mikhailova N."/>
            <person name="Chen I.-M."/>
            <person name="Stamatis D."/>
            <person name="Reddy T."/>
            <person name="O'Malley R."/>
            <person name="Daum C."/>
            <person name="Shapiro N."/>
            <person name="Ivanova N."/>
            <person name="Kyrpides N."/>
            <person name="Woyke T."/>
        </authorList>
    </citation>
    <scope>NUCLEOTIDE SEQUENCE</scope>
    <source>
        <strain evidence="1">DJ080</strain>
    </source>
</reference>
<organism evidence="1 2">
    <name type="scientific">Clostridium beijerinckii</name>
    <name type="common">Clostridium MP</name>
    <dbReference type="NCBI Taxonomy" id="1520"/>
    <lineage>
        <taxon>Bacteria</taxon>
        <taxon>Bacillati</taxon>
        <taxon>Bacillota</taxon>
        <taxon>Clostridia</taxon>
        <taxon>Eubacteriales</taxon>
        <taxon>Clostridiaceae</taxon>
        <taxon>Clostridium</taxon>
    </lineage>
</organism>
<protein>
    <submittedName>
        <fullName evidence="1">Uncharacterized protein</fullName>
    </submittedName>
</protein>
<sequence>MDVSKFNEKLNRVDGHTYVIEETVYPVNGIYEKELIHDNVNITTLNVYTGSRLTGDKIDSYSTSTPSMTPWKTIIRIFSSISPLYISYETTGDQIEAEDINNLQDAVVETQKSLNSEIDRAIGAEKALTDNLNTEISRAKSSENMLTNNLNSEITRAKGAESTLTNNLINEVNRATAAENNLNNSINSEVNRAKSAESTLAVNLNSEVTRATNAEINLTNNLNSEITRAKAAENTLTNTINTNKPNWDDKYTKNEVDNKISQVVSNMDWKESVGTYVDIATTYPTPNDGWTVNVKDTDITYRYSGSAWIPISANAIPLASSSVDGKMSKQDKIDHDDMNSKKHTHSNKGIIDIITQALIDNWNAAYTHISDTVKHITATERTLWNSVSNKSDVGHTHVAVNITDLISTIRSCALTGLSTTTNSIISASDTILGALGKLQSQITANLSTLTNHTSNTNNPHSTTASQIGLGNVTNDSQVKRSEMGAVNGVATLDSSGVNSQAPKSHTHDDRYYTESEANAKFATIAQITQAGYGDMMKNVYDSDNDGVIDISKAIQKYMTPNSSSSYTGQYSKIASITITSQYKDANAIIDITSTGSGNSIQTKGTLYFRVKQQNALGSLPYIDLKIVNSEVIGNGNFVAVITINTSTVTTVELYYKAVQSYDALVFVPIYNNDFIFYNNQAFISSLPSGNQIACLNLVSNGTLKPGLTWNDLEGV</sequence>
<comment type="caution">
    <text evidence="1">The sequence shown here is derived from an EMBL/GenBank/DDBJ whole genome shotgun (WGS) entry which is preliminary data.</text>
</comment>
<gene>
    <name evidence="1" type="ORF">B0H41_004629</name>
</gene>
<proteinExistence type="predicted"/>
<name>A0AAX0B6E7_CLOBE</name>